<dbReference type="Proteomes" id="UP000199302">
    <property type="component" value="Unassembled WGS sequence"/>
</dbReference>
<dbReference type="PROSITE" id="PS51257">
    <property type="entry name" value="PROKAR_LIPOPROTEIN"/>
    <property type="match status" value="1"/>
</dbReference>
<protein>
    <submittedName>
        <fullName evidence="3">Pimeloyl-ACP methyl ester carboxylesterase</fullName>
    </submittedName>
</protein>
<proteinExistence type="predicted"/>
<dbReference type="PRINTS" id="PR00111">
    <property type="entry name" value="ABHYDROLASE"/>
</dbReference>
<dbReference type="InterPro" id="IPR050266">
    <property type="entry name" value="AB_hydrolase_sf"/>
</dbReference>
<dbReference type="EMBL" id="FOYI01000013">
    <property type="protein sequence ID" value="SFR17906.1"/>
    <property type="molecule type" value="Genomic_DNA"/>
</dbReference>
<evidence type="ECO:0000313" key="3">
    <source>
        <dbReference type="EMBL" id="SFR17906.1"/>
    </source>
</evidence>
<reference evidence="3 4" key="1">
    <citation type="submission" date="2016-10" db="EMBL/GenBank/DDBJ databases">
        <authorList>
            <person name="de Groot N.N."/>
        </authorList>
    </citation>
    <scope>NUCLEOTIDE SEQUENCE [LARGE SCALE GENOMIC DNA]</scope>
    <source>
        <strain evidence="4">KMM 9023,NRIC 0796,JCM 17311,KCTC 23692</strain>
    </source>
</reference>
<dbReference type="PANTHER" id="PTHR43798:SF33">
    <property type="entry name" value="HYDROLASE, PUTATIVE (AFU_ORTHOLOGUE AFUA_2G14860)-RELATED"/>
    <property type="match status" value="1"/>
</dbReference>
<dbReference type="AlphaFoldDB" id="A0A1I6EJF4"/>
<name>A0A1I6EJF4_9RHOB</name>
<evidence type="ECO:0000256" key="1">
    <source>
        <dbReference type="SAM" id="SignalP"/>
    </source>
</evidence>
<dbReference type="PANTHER" id="PTHR43798">
    <property type="entry name" value="MONOACYLGLYCEROL LIPASE"/>
    <property type="match status" value="1"/>
</dbReference>
<feature type="signal peptide" evidence="1">
    <location>
        <begin position="1"/>
        <end position="25"/>
    </location>
</feature>
<keyword evidence="1" id="KW-0732">Signal</keyword>
<dbReference type="GO" id="GO:0016020">
    <property type="term" value="C:membrane"/>
    <property type="evidence" value="ECO:0007669"/>
    <property type="project" value="TreeGrafter"/>
</dbReference>
<gene>
    <name evidence="3" type="ORF">SAMN04515673_11315</name>
</gene>
<dbReference type="Pfam" id="PF00561">
    <property type="entry name" value="Abhydrolase_1"/>
    <property type="match status" value="1"/>
</dbReference>
<dbReference type="Gene3D" id="3.40.50.1820">
    <property type="entry name" value="alpha/beta hydrolase"/>
    <property type="match status" value="1"/>
</dbReference>
<dbReference type="RefSeq" id="WP_245759669.1">
    <property type="nucleotide sequence ID" value="NZ_FOYI01000013.1"/>
</dbReference>
<dbReference type="STRING" id="871652.SAMN04515673_11315"/>
<evidence type="ECO:0000259" key="2">
    <source>
        <dbReference type="Pfam" id="PF00561"/>
    </source>
</evidence>
<dbReference type="SUPFAM" id="SSF53474">
    <property type="entry name" value="alpha/beta-Hydrolases"/>
    <property type="match status" value="1"/>
</dbReference>
<organism evidence="3 4">
    <name type="scientific">Poseidonocella sedimentorum</name>
    <dbReference type="NCBI Taxonomy" id="871652"/>
    <lineage>
        <taxon>Bacteria</taxon>
        <taxon>Pseudomonadati</taxon>
        <taxon>Pseudomonadota</taxon>
        <taxon>Alphaproteobacteria</taxon>
        <taxon>Rhodobacterales</taxon>
        <taxon>Roseobacteraceae</taxon>
        <taxon>Poseidonocella</taxon>
    </lineage>
</organism>
<feature type="domain" description="AB hydrolase-1" evidence="2">
    <location>
        <begin position="58"/>
        <end position="171"/>
    </location>
</feature>
<dbReference type="InterPro" id="IPR029058">
    <property type="entry name" value="AB_hydrolase_fold"/>
</dbReference>
<evidence type="ECO:0000313" key="4">
    <source>
        <dbReference type="Proteomes" id="UP000199302"/>
    </source>
</evidence>
<keyword evidence="4" id="KW-1185">Reference proteome</keyword>
<feature type="chain" id="PRO_5011762667" evidence="1">
    <location>
        <begin position="26"/>
        <end position="324"/>
    </location>
</feature>
<dbReference type="InterPro" id="IPR000073">
    <property type="entry name" value="AB_hydrolase_1"/>
</dbReference>
<sequence>MRRWIGAIAAAVLAALAGACTTVNASRTERAEEAFPPTGELLRIGETTVHAHVAGTGPTIILIHGASGNARDFTFSLVEDLARDYRVIAFDRPGLGWTDRLPGTTGALNTDHESAADQARLLDAAARALGVERAVVVGHSYGGAVALAWALEAPERVAGLALFAAPSHPWDGGLGALYRINASALGGAVAVPLLSALAPPSRLEETVADIFAPQSPPPGYLAHVGAPLSLRPESLRANAQQVNGLLPEIELMAPRYPALTLPIELIHGDADTIVPLAIHSRRLAERAPGARLQVLPGVGHMPHHADPAAARAAIDRAVARAGLR</sequence>
<accession>A0A1I6EJF4</accession>